<reference evidence="1 2" key="1">
    <citation type="submission" date="2015-03" db="EMBL/GenBank/DDBJ databases">
        <authorList>
            <consortium name="Pathogen Informatics"/>
        </authorList>
    </citation>
    <scope>NUCLEOTIDE SEQUENCE [LARGE SCALE GENOMIC DNA]</scope>
    <source>
        <strain evidence="1 2">Bir 172</strain>
    </source>
</reference>
<dbReference type="EMBL" id="CNGE01002067">
    <property type="protein sequence ID" value="CKU72794.1"/>
    <property type="molecule type" value="Genomic_DNA"/>
</dbReference>
<evidence type="ECO:0000313" key="1">
    <source>
        <dbReference type="EMBL" id="CKU72794.1"/>
    </source>
</evidence>
<protein>
    <submittedName>
        <fullName evidence="1">Uncharacterized protein</fullName>
    </submittedName>
</protein>
<sequence length="50" mass="4647">MSGIPPNACVEPSAAAAAPRPLDAASTAGLAAGVVAVQTAGTFNPPTDAA</sequence>
<dbReference type="AlphaFoldDB" id="A0A655AYU1"/>
<name>A0A655AYU1_MYCTX</name>
<gene>
    <name evidence="1" type="ORF">ERS027646_04934</name>
</gene>
<evidence type="ECO:0000313" key="2">
    <source>
        <dbReference type="Proteomes" id="UP000048948"/>
    </source>
</evidence>
<accession>A0A655AYU1</accession>
<dbReference type="Proteomes" id="UP000048948">
    <property type="component" value="Unassembled WGS sequence"/>
</dbReference>
<organism evidence="1 2">
    <name type="scientific">Mycobacterium tuberculosis</name>
    <dbReference type="NCBI Taxonomy" id="1773"/>
    <lineage>
        <taxon>Bacteria</taxon>
        <taxon>Bacillati</taxon>
        <taxon>Actinomycetota</taxon>
        <taxon>Actinomycetes</taxon>
        <taxon>Mycobacteriales</taxon>
        <taxon>Mycobacteriaceae</taxon>
        <taxon>Mycobacterium</taxon>
        <taxon>Mycobacterium tuberculosis complex</taxon>
    </lineage>
</organism>
<proteinExistence type="predicted"/>